<evidence type="ECO:0000256" key="1">
    <source>
        <dbReference type="ARBA" id="ARBA00004613"/>
    </source>
</evidence>
<protein>
    <submittedName>
        <fullName evidence="7">Vertebrate gliacolin-like protein</fullName>
    </submittedName>
</protein>
<dbReference type="Proteomes" id="UP000000305">
    <property type="component" value="Unassembled WGS sequence"/>
</dbReference>
<evidence type="ECO:0000256" key="2">
    <source>
        <dbReference type="ARBA" id="ARBA00022525"/>
    </source>
</evidence>
<dbReference type="EMBL" id="GL732540">
    <property type="protein sequence ID" value="EFX82179.1"/>
    <property type="molecule type" value="Genomic_DNA"/>
</dbReference>
<dbReference type="eggNOG" id="ENOG502SNTT">
    <property type="taxonomic scope" value="Eukaryota"/>
</dbReference>
<dbReference type="InParanoid" id="E9GDZ8"/>
<dbReference type="PhylomeDB" id="E9GDZ8"/>
<dbReference type="InterPro" id="IPR008983">
    <property type="entry name" value="Tumour_necrosis_fac-like_dom"/>
</dbReference>
<evidence type="ECO:0000256" key="3">
    <source>
        <dbReference type="ARBA" id="ARBA00022729"/>
    </source>
</evidence>
<reference evidence="7 8" key="1">
    <citation type="journal article" date="2011" name="Science">
        <title>The ecoresponsive genome of Daphnia pulex.</title>
        <authorList>
            <person name="Colbourne J.K."/>
            <person name="Pfrender M.E."/>
            <person name="Gilbert D."/>
            <person name="Thomas W.K."/>
            <person name="Tucker A."/>
            <person name="Oakley T.H."/>
            <person name="Tokishita S."/>
            <person name="Aerts A."/>
            <person name="Arnold G.J."/>
            <person name="Basu M.K."/>
            <person name="Bauer D.J."/>
            <person name="Caceres C.E."/>
            <person name="Carmel L."/>
            <person name="Casola C."/>
            <person name="Choi J.H."/>
            <person name="Detter J.C."/>
            <person name="Dong Q."/>
            <person name="Dusheyko S."/>
            <person name="Eads B.D."/>
            <person name="Frohlich T."/>
            <person name="Geiler-Samerotte K.A."/>
            <person name="Gerlach D."/>
            <person name="Hatcher P."/>
            <person name="Jogdeo S."/>
            <person name="Krijgsveld J."/>
            <person name="Kriventseva E.V."/>
            <person name="Kultz D."/>
            <person name="Laforsch C."/>
            <person name="Lindquist E."/>
            <person name="Lopez J."/>
            <person name="Manak J.R."/>
            <person name="Muller J."/>
            <person name="Pangilinan J."/>
            <person name="Patwardhan R.P."/>
            <person name="Pitluck S."/>
            <person name="Pritham E.J."/>
            <person name="Rechtsteiner A."/>
            <person name="Rho M."/>
            <person name="Rogozin I.B."/>
            <person name="Sakarya O."/>
            <person name="Salamov A."/>
            <person name="Schaack S."/>
            <person name="Shapiro H."/>
            <person name="Shiga Y."/>
            <person name="Skalitzky C."/>
            <person name="Smith Z."/>
            <person name="Souvorov A."/>
            <person name="Sung W."/>
            <person name="Tang Z."/>
            <person name="Tsuchiya D."/>
            <person name="Tu H."/>
            <person name="Vos H."/>
            <person name="Wang M."/>
            <person name="Wolf Y.I."/>
            <person name="Yamagata H."/>
            <person name="Yamada T."/>
            <person name="Ye Y."/>
            <person name="Shaw J.R."/>
            <person name="Andrews J."/>
            <person name="Crease T.J."/>
            <person name="Tang H."/>
            <person name="Lucas S.M."/>
            <person name="Robertson H.M."/>
            <person name="Bork P."/>
            <person name="Koonin E.V."/>
            <person name="Zdobnov E.M."/>
            <person name="Grigoriev I.V."/>
            <person name="Lynch M."/>
            <person name="Boore J.L."/>
        </authorList>
    </citation>
    <scope>NUCLEOTIDE SEQUENCE [LARGE SCALE GENOMIC DNA]</scope>
</reference>
<dbReference type="OMA" id="ETYDMES"/>
<name>E9GDZ8_DAPPU</name>
<dbReference type="AlphaFoldDB" id="E9GDZ8"/>
<sequence length="303" mass="34002">MVRRSIIFQVAVLLLAWSTCSTAAAINLEGKLQQLTDTFTRFKEEMEGKQTRLQAEVSELKAQITELEAQLQRQESIVTSLQNPTPFVPKSVNEIQSKLINGMPSSCVDLRMNGHIWSGLYSVMGVNMVETVYCNFSKAIEDQGLQKWIGYTDVKSVPVYFYVQKGTNFNLTNTPIPFERVVNNVGNAMNIDTGIFNAPVTGTYFFAVSGMVSFTDDTATTRREIGLALYSNGNEIGLALADVVGNMGQFETYDMESTLNLKSGDQVWLAIKYKSTDTYVFDNFQHHNHFTGWLLQQDFDNLV</sequence>
<evidence type="ECO:0000259" key="6">
    <source>
        <dbReference type="PROSITE" id="PS50871"/>
    </source>
</evidence>
<dbReference type="InterPro" id="IPR050822">
    <property type="entry name" value="Cerebellin_Synaptic_Org"/>
</dbReference>
<accession>E9GDZ8</accession>
<feature type="signal peptide" evidence="5">
    <location>
        <begin position="1"/>
        <end position="23"/>
    </location>
</feature>
<dbReference type="Pfam" id="PF00386">
    <property type="entry name" value="C1q"/>
    <property type="match status" value="1"/>
</dbReference>
<feature type="coiled-coil region" evidence="4">
    <location>
        <begin position="25"/>
        <end position="77"/>
    </location>
</feature>
<proteinExistence type="predicted"/>
<keyword evidence="3 5" id="KW-0732">Signal</keyword>
<keyword evidence="2" id="KW-0964">Secreted</keyword>
<keyword evidence="4" id="KW-0175">Coiled coil</keyword>
<dbReference type="Gene3D" id="2.60.120.40">
    <property type="match status" value="1"/>
</dbReference>
<evidence type="ECO:0000313" key="7">
    <source>
        <dbReference type="EMBL" id="EFX82179.1"/>
    </source>
</evidence>
<dbReference type="GO" id="GO:0005615">
    <property type="term" value="C:extracellular space"/>
    <property type="evidence" value="ECO:0000318"/>
    <property type="project" value="GO_Central"/>
</dbReference>
<dbReference type="SUPFAM" id="SSF49842">
    <property type="entry name" value="TNF-like"/>
    <property type="match status" value="1"/>
</dbReference>
<evidence type="ECO:0000313" key="8">
    <source>
        <dbReference type="Proteomes" id="UP000000305"/>
    </source>
</evidence>
<dbReference type="PANTHER" id="PTHR22923">
    <property type="entry name" value="CEREBELLIN-RELATED"/>
    <property type="match status" value="1"/>
</dbReference>
<dbReference type="OrthoDB" id="10070467at2759"/>
<dbReference type="SMART" id="SM00110">
    <property type="entry name" value="C1Q"/>
    <property type="match status" value="1"/>
</dbReference>
<gene>
    <name evidence="7" type="ORF">DAPPUDRAFT_241326</name>
</gene>
<dbReference type="PANTHER" id="PTHR22923:SF62">
    <property type="entry name" value="CVP18"/>
    <property type="match status" value="1"/>
</dbReference>
<dbReference type="HOGENOM" id="CLU_068539_0_0_1"/>
<organism evidence="7 8">
    <name type="scientific">Daphnia pulex</name>
    <name type="common">Water flea</name>
    <dbReference type="NCBI Taxonomy" id="6669"/>
    <lineage>
        <taxon>Eukaryota</taxon>
        <taxon>Metazoa</taxon>
        <taxon>Ecdysozoa</taxon>
        <taxon>Arthropoda</taxon>
        <taxon>Crustacea</taxon>
        <taxon>Branchiopoda</taxon>
        <taxon>Diplostraca</taxon>
        <taxon>Cladocera</taxon>
        <taxon>Anomopoda</taxon>
        <taxon>Daphniidae</taxon>
        <taxon>Daphnia</taxon>
    </lineage>
</organism>
<dbReference type="Gene3D" id="1.20.5.1700">
    <property type="match status" value="1"/>
</dbReference>
<evidence type="ECO:0000256" key="5">
    <source>
        <dbReference type="SAM" id="SignalP"/>
    </source>
</evidence>
<keyword evidence="8" id="KW-1185">Reference proteome</keyword>
<evidence type="ECO:0000256" key="4">
    <source>
        <dbReference type="SAM" id="Coils"/>
    </source>
</evidence>
<dbReference type="PROSITE" id="PS50871">
    <property type="entry name" value="C1Q"/>
    <property type="match status" value="1"/>
</dbReference>
<feature type="chain" id="PRO_5003241131" evidence="5">
    <location>
        <begin position="24"/>
        <end position="303"/>
    </location>
</feature>
<dbReference type="InterPro" id="IPR001073">
    <property type="entry name" value="C1q_dom"/>
</dbReference>
<feature type="domain" description="C1q" evidence="6">
    <location>
        <begin position="154"/>
        <end position="301"/>
    </location>
</feature>
<comment type="subcellular location">
    <subcellularLocation>
        <location evidence="1">Secreted</location>
    </subcellularLocation>
</comment>
<dbReference type="KEGG" id="dpx:DAPPUDRAFT_241326"/>